<dbReference type="Gene3D" id="2.70.98.10">
    <property type="match status" value="1"/>
</dbReference>
<dbReference type="PROSITE" id="PS51766">
    <property type="entry name" value="DOCKERIN"/>
    <property type="match status" value="1"/>
</dbReference>
<feature type="domain" description="Dockerin" evidence="4">
    <location>
        <begin position="1060"/>
        <end position="1122"/>
    </location>
</feature>
<dbReference type="SUPFAM" id="SSF63446">
    <property type="entry name" value="Type I dockerin domain"/>
    <property type="match status" value="1"/>
</dbReference>
<dbReference type="GO" id="GO:0000272">
    <property type="term" value="P:polysaccharide catabolic process"/>
    <property type="evidence" value="ECO:0007669"/>
    <property type="project" value="InterPro"/>
</dbReference>
<dbReference type="Gene3D" id="1.10.1330.10">
    <property type="entry name" value="Dockerin domain"/>
    <property type="match status" value="1"/>
</dbReference>
<evidence type="ECO:0000259" key="4">
    <source>
        <dbReference type="PROSITE" id="PS51766"/>
    </source>
</evidence>
<dbReference type="AlphaFoldDB" id="A0A1K1LJ26"/>
<dbReference type="InterPro" id="IPR018247">
    <property type="entry name" value="EF_Hand_1_Ca_BS"/>
</dbReference>
<dbReference type="PANTHER" id="PTHR35803:SF2">
    <property type="entry name" value="RETAINING ALPHA-GALACTOSIDASE"/>
    <property type="match status" value="1"/>
</dbReference>
<dbReference type="Gene3D" id="2.60.120.260">
    <property type="entry name" value="Galactose-binding domain-like"/>
    <property type="match status" value="1"/>
</dbReference>
<dbReference type="PROSITE" id="PS51175">
    <property type="entry name" value="CBM6"/>
    <property type="match status" value="1"/>
</dbReference>
<proteinExistence type="predicted"/>
<organism evidence="5 6">
    <name type="scientific">Ruminococcus flavefaciens</name>
    <dbReference type="NCBI Taxonomy" id="1265"/>
    <lineage>
        <taxon>Bacteria</taxon>
        <taxon>Bacillati</taxon>
        <taxon>Bacillota</taxon>
        <taxon>Clostridia</taxon>
        <taxon>Eubacteriales</taxon>
        <taxon>Oscillospiraceae</taxon>
        <taxon>Ruminococcus</taxon>
    </lineage>
</organism>
<dbReference type="InterPro" id="IPR014718">
    <property type="entry name" value="GH-type_carb-bd"/>
</dbReference>
<dbReference type="InterPro" id="IPR052720">
    <property type="entry name" value="Glycosyl_hydrolase_97"/>
</dbReference>
<dbReference type="EMBL" id="FPIP01000001">
    <property type="protein sequence ID" value="SFW10866.1"/>
    <property type="molecule type" value="Genomic_DNA"/>
</dbReference>
<dbReference type="Pfam" id="PF10566">
    <property type="entry name" value="Glyco_hydro_97"/>
    <property type="match status" value="1"/>
</dbReference>
<dbReference type="Pfam" id="PF14509">
    <property type="entry name" value="GH97_C"/>
    <property type="match status" value="1"/>
</dbReference>
<gene>
    <name evidence="5" type="ORF">SAMN02910280_0421</name>
</gene>
<dbReference type="Gene3D" id="2.60.40.1180">
    <property type="entry name" value="Golgi alpha-mannosidase II"/>
    <property type="match status" value="1"/>
</dbReference>
<dbReference type="CDD" id="cd04081">
    <property type="entry name" value="CBM35_galactosidase-like"/>
    <property type="match status" value="1"/>
</dbReference>
<feature type="domain" description="CBM6" evidence="3">
    <location>
        <begin position="930"/>
        <end position="1057"/>
    </location>
</feature>
<dbReference type="RefSeq" id="WP_072298880.1">
    <property type="nucleotide sequence ID" value="NZ_FPIP01000001.1"/>
</dbReference>
<keyword evidence="2" id="KW-0326">Glycosidase</keyword>
<evidence type="ECO:0000259" key="3">
    <source>
        <dbReference type="PROSITE" id="PS51175"/>
    </source>
</evidence>
<dbReference type="InterPro" id="IPR017853">
    <property type="entry name" value="GH"/>
</dbReference>
<dbReference type="InterPro" id="IPR002105">
    <property type="entry name" value="Dockerin_1_rpt"/>
</dbReference>
<dbReference type="Pfam" id="PF16990">
    <property type="entry name" value="CBM_35"/>
    <property type="match status" value="1"/>
</dbReference>
<dbReference type="Pfam" id="PF00404">
    <property type="entry name" value="Dockerin_1"/>
    <property type="match status" value="1"/>
</dbReference>
<dbReference type="Gene3D" id="2.60.120.200">
    <property type="match status" value="1"/>
</dbReference>
<sequence>MRENLIKRAVGTAAALCVMAQSFSGIVPKQFTADAAVSYYNAKVANQGSGEGTAVIKGSDASVVYDSELRSNVLDLHGSGFGSGWLQLPAMFEKGCDKGFSFSLKFKLDSGAGNYTRLYQFSPVPFGAGAAPSYSSPDISVDLKDKKAYRTSVFVGKGTTTENDEKHRAIFDIETAPDSGKWHELTAVYSPESAEFYMDGKLLGKGESDTLSATMNSLFSEGALPSYTYNSIGHSVYSDDDIMACVDDVMMYDYALTAAQAAKLPDDPQYRYTFEPDTITEGEAVPDEETATARDGTALTSIPEYETVSPDGTLVTKFWKDARGSYYYSVRKQSHGTWGNVIEPSKLGIVTTTEDLSSGFSQTAPAAVSVEHDETYNMPYGKHTKIRDNYKEISFPLKKGNSTLTVYFRVYDDGMGFRYALDHGATIKEETSQVIFPSKSKFWGNWPNATYEWDMVELPRDRANETNATYSCPYTGVINDKYWVTVTEASVFNEDNPYCAGSLQFIGNYHSLRFKGGVKVSGISMGSAFHTPWRAVVIGDSLDQMSSSDLILNLNPPSVIEDTSWIRPGKTAWSWWSSGGDSPVEYHTQKDYIDFAADNGWDFVCLDFGWALWDDSEAKVKELCDYASKKGIGIYLWYGVNNKGHSGYKDSKGNPAYPYYSLLDEATIVREFKRIRGLGVSGVKVDYYESDTQETMKQMNLCAKIAAENHLMVLFHGCTIPRGESRTYPNIVSFEAVNGTEYYKWFEAPALANRVSYTFTRNVVGSADFTPTGIPIYGIKATAGFALADVVTIESGIQHFAHSVYTYQGNKALPFLNDVPVAWDDMKVLDGYPMQFNVTARRSGSNWYVGASTLSARKVSVKLSELVDDDGTYTAYIFGDNKDGSEIEVRIIRDLTKDSVIEENLLANGGFAMKITKSGMKLTTPYSNFKFYEAEKAKITGKASITSGKQGKYSSGSAYVGYIGGGADNAVTFENVNVDKAGEYTLRIYYVSGERRSLSVDVNGTNAGRLDGLYANRNDWSGIAAADTKVTLKAGNNTIKLYNASGNGPSIDRIAVAIPFEEVIGDLNQDGAFNVADLVLMQKYILGVETFNKEQAKIADMNGDGNIDPFDLVSYRKAIIKK</sequence>
<dbReference type="InterPro" id="IPR013780">
    <property type="entry name" value="Glyco_hydro_b"/>
</dbReference>
<evidence type="ECO:0000256" key="2">
    <source>
        <dbReference type="ARBA" id="ARBA00023295"/>
    </source>
</evidence>
<evidence type="ECO:0000313" key="6">
    <source>
        <dbReference type="Proteomes" id="UP000183461"/>
    </source>
</evidence>
<dbReference type="SUPFAM" id="SSF49785">
    <property type="entry name" value="Galactose-binding domain-like"/>
    <property type="match status" value="1"/>
</dbReference>
<evidence type="ECO:0000256" key="1">
    <source>
        <dbReference type="ARBA" id="ARBA00022801"/>
    </source>
</evidence>
<dbReference type="InterPro" id="IPR008979">
    <property type="entry name" value="Galactose-bd-like_sf"/>
</dbReference>
<dbReference type="InterPro" id="IPR036439">
    <property type="entry name" value="Dockerin_dom_sf"/>
</dbReference>
<dbReference type="Pfam" id="PF13385">
    <property type="entry name" value="Laminin_G_3"/>
    <property type="match status" value="1"/>
</dbReference>
<dbReference type="GO" id="GO:0030246">
    <property type="term" value="F:carbohydrate binding"/>
    <property type="evidence" value="ECO:0007669"/>
    <property type="project" value="InterPro"/>
</dbReference>
<dbReference type="PROSITE" id="PS00018">
    <property type="entry name" value="EF_HAND_1"/>
    <property type="match status" value="1"/>
</dbReference>
<accession>A0A1K1LJ26</accession>
<dbReference type="InterPro" id="IPR016134">
    <property type="entry name" value="Dockerin_dom"/>
</dbReference>
<keyword evidence="1" id="KW-0378">Hydrolase</keyword>
<dbReference type="PANTHER" id="PTHR35803">
    <property type="entry name" value="GLUCAN 1,4-ALPHA-GLUCOSIDASE SUSB-RELATED"/>
    <property type="match status" value="1"/>
</dbReference>
<dbReference type="InterPro" id="IPR013785">
    <property type="entry name" value="Aldolase_TIM"/>
</dbReference>
<dbReference type="CDD" id="cd14256">
    <property type="entry name" value="Dockerin_I"/>
    <property type="match status" value="1"/>
</dbReference>
<dbReference type="InterPro" id="IPR013320">
    <property type="entry name" value="ConA-like_dom_sf"/>
</dbReference>
<dbReference type="InterPro" id="IPR029483">
    <property type="entry name" value="GH97_C"/>
</dbReference>
<dbReference type="SUPFAM" id="SSF51445">
    <property type="entry name" value="(Trans)glycosidases"/>
    <property type="match status" value="1"/>
</dbReference>
<dbReference type="InterPro" id="IPR019563">
    <property type="entry name" value="GH97_catalytic"/>
</dbReference>
<protein>
    <submittedName>
        <fullName evidence="5">Carbohydrate binding module (Family 35)</fullName>
    </submittedName>
</protein>
<evidence type="ECO:0000313" key="5">
    <source>
        <dbReference type="EMBL" id="SFW10866.1"/>
    </source>
</evidence>
<dbReference type="GO" id="GO:0004553">
    <property type="term" value="F:hydrolase activity, hydrolyzing O-glycosyl compounds"/>
    <property type="evidence" value="ECO:0007669"/>
    <property type="project" value="InterPro"/>
</dbReference>
<name>A0A1K1LJ26_RUMFL</name>
<dbReference type="Pfam" id="PF14508">
    <property type="entry name" value="GH97_N"/>
    <property type="match status" value="1"/>
</dbReference>
<dbReference type="InterPro" id="IPR005084">
    <property type="entry name" value="CBM6"/>
</dbReference>
<dbReference type="SUPFAM" id="SSF49899">
    <property type="entry name" value="Concanavalin A-like lectins/glucanases"/>
    <property type="match status" value="1"/>
</dbReference>
<dbReference type="Gene3D" id="3.20.20.70">
    <property type="entry name" value="Aldolase class I"/>
    <property type="match status" value="1"/>
</dbReference>
<reference evidence="5 6" key="1">
    <citation type="submission" date="2016-11" db="EMBL/GenBank/DDBJ databases">
        <authorList>
            <person name="Jaros S."/>
            <person name="Januszkiewicz K."/>
            <person name="Wedrychowicz H."/>
        </authorList>
    </citation>
    <scope>NUCLEOTIDE SEQUENCE [LARGE SCALE GENOMIC DNA]</scope>
    <source>
        <strain evidence="5 6">YL228</strain>
    </source>
</reference>
<dbReference type="InterPro" id="IPR029486">
    <property type="entry name" value="GH97_N"/>
</dbReference>
<dbReference type="Proteomes" id="UP000183461">
    <property type="component" value="Unassembled WGS sequence"/>
</dbReference>